<evidence type="ECO:0000313" key="2">
    <source>
        <dbReference type="EMBL" id="KPV53893.1"/>
    </source>
</evidence>
<keyword evidence="3" id="KW-1185">Reference proteome</keyword>
<sequence length="514" mass="57426">MLPFGFVLFAGLYFTARFGGRWAETDSVTFANAIRAMVASGQLIPSDGIVYPNGYAFQAISAYVLALTGISVATLQQMIYPLMAALVVLPAWALYRELSASVRAATLATVLLFTQPEFLFVVLRSSHEKFTRTFMFVCLLLLVRSFKLRDRPWAFAAHVGLFYVAASALIASNNLLAHSFIFALTLAMALGWLLERFIAPHTRAAQGTALQRLLLATITSLGLVYLFVFYFYTPAQHDLVVMHDSWERVKALILASQPGSDTEASTFNAYAYVSFGWVSLPVYFLVSSANWIILLSSFAIWARQGWQWLVRKQAPETRARWLLWLLYTAFAIQGAMAVLADYSGAIGNLQVRLYPSFAVVAVAMVGNALTRWQPRRFGTALRLAASALIFCIAFLSIFKASNEPLLSNKWTFYRANEITALDWAVTHLDNADIGTEYDERLSVGYKMAFGLAPNNNNIRFFELENQRNLLITAVSRLRSARLGAPLPTPPDALQVYDNGEAQFYHVRPQTPYQK</sequence>
<dbReference type="EMBL" id="LJCR01000155">
    <property type="protein sequence ID" value="KPV53893.1"/>
    <property type="molecule type" value="Genomic_DNA"/>
</dbReference>
<comment type="caution">
    <text evidence="2">The sequence shown here is derived from an EMBL/GenBank/DDBJ whole genome shotgun (WGS) entry which is preliminary data.</text>
</comment>
<feature type="transmembrane region" description="Helical" evidence="1">
    <location>
        <begin position="213"/>
        <end position="232"/>
    </location>
</feature>
<protein>
    <recommendedName>
        <fullName evidence="4">Glycosyltransferase RgtA/B/C/D-like domain-containing protein</fullName>
    </recommendedName>
</protein>
<proteinExistence type="predicted"/>
<feature type="transmembrane region" description="Helical" evidence="1">
    <location>
        <begin position="381"/>
        <end position="398"/>
    </location>
</feature>
<feature type="transmembrane region" description="Helical" evidence="1">
    <location>
        <begin position="153"/>
        <end position="170"/>
    </location>
</feature>
<evidence type="ECO:0000256" key="1">
    <source>
        <dbReference type="SAM" id="Phobius"/>
    </source>
</evidence>
<feature type="transmembrane region" description="Helical" evidence="1">
    <location>
        <begin position="282"/>
        <end position="301"/>
    </location>
</feature>
<feature type="transmembrane region" description="Helical" evidence="1">
    <location>
        <begin position="321"/>
        <end position="340"/>
    </location>
</feature>
<keyword evidence="1" id="KW-0812">Transmembrane</keyword>
<feature type="transmembrane region" description="Helical" evidence="1">
    <location>
        <begin position="176"/>
        <end position="193"/>
    </location>
</feature>
<feature type="transmembrane region" description="Helical" evidence="1">
    <location>
        <begin position="102"/>
        <end position="123"/>
    </location>
</feature>
<organism evidence="2 3">
    <name type="scientific">Kouleothrix aurantiaca</name>
    <dbReference type="NCBI Taxonomy" id="186479"/>
    <lineage>
        <taxon>Bacteria</taxon>
        <taxon>Bacillati</taxon>
        <taxon>Chloroflexota</taxon>
        <taxon>Chloroflexia</taxon>
        <taxon>Chloroflexales</taxon>
        <taxon>Roseiflexineae</taxon>
        <taxon>Roseiflexaceae</taxon>
        <taxon>Kouleothrix</taxon>
    </lineage>
</organism>
<gene>
    <name evidence="2" type="ORF">SE17_06975</name>
</gene>
<keyword evidence="1" id="KW-0472">Membrane</keyword>
<evidence type="ECO:0008006" key="4">
    <source>
        <dbReference type="Google" id="ProtNLM"/>
    </source>
</evidence>
<dbReference type="Proteomes" id="UP000050509">
    <property type="component" value="Unassembled WGS sequence"/>
</dbReference>
<keyword evidence="1" id="KW-1133">Transmembrane helix</keyword>
<feature type="transmembrane region" description="Helical" evidence="1">
    <location>
        <begin position="352"/>
        <end position="369"/>
    </location>
</feature>
<name>A0A0N8PSW9_9CHLR</name>
<evidence type="ECO:0000313" key="3">
    <source>
        <dbReference type="Proteomes" id="UP000050509"/>
    </source>
</evidence>
<feature type="transmembrane region" description="Helical" evidence="1">
    <location>
        <begin position="78"/>
        <end position="95"/>
    </location>
</feature>
<accession>A0A0N8PSW9</accession>
<dbReference type="AlphaFoldDB" id="A0A0N8PSW9"/>
<reference evidence="2 3" key="1">
    <citation type="submission" date="2015-09" db="EMBL/GenBank/DDBJ databases">
        <title>Draft genome sequence of Kouleothrix aurantiaca JCM 19913.</title>
        <authorList>
            <person name="Hemp J."/>
        </authorList>
    </citation>
    <scope>NUCLEOTIDE SEQUENCE [LARGE SCALE GENOMIC DNA]</scope>
    <source>
        <strain evidence="2 3">COM-B</strain>
    </source>
</reference>